<dbReference type="RefSeq" id="WP_167463355.1">
    <property type="nucleotide sequence ID" value="NZ_CP046171.1"/>
</dbReference>
<evidence type="ECO:0000259" key="2">
    <source>
        <dbReference type="Pfam" id="PF20434"/>
    </source>
</evidence>
<dbReference type="Pfam" id="PF20434">
    <property type="entry name" value="BD-FAE"/>
    <property type="match status" value="1"/>
</dbReference>
<proteinExistence type="predicted"/>
<dbReference type="PANTHER" id="PTHR48081">
    <property type="entry name" value="AB HYDROLASE SUPERFAMILY PROTEIN C4A8.06C"/>
    <property type="match status" value="1"/>
</dbReference>
<dbReference type="AlphaFoldDB" id="A0A6G9XTL2"/>
<reference evidence="3 4" key="1">
    <citation type="journal article" date="2019" name="ACS Chem. Biol.">
        <title>Identification and Mobilization of a Cryptic Antibiotic Biosynthesis Gene Locus from a Human-Pathogenic Nocardia Isolate.</title>
        <authorList>
            <person name="Herisse M."/>
            <person name="Ishida K."/>
            <person name="Porter J.L."/>
            <person name="Howden B."/>
            <person name="Hertweck C."/>
            <person name="Stinear T.P."/>
            <person name="Pidot S.J."/>
        </authorList>
    </citation>
    <scope>NUCLEOTIDE SEQUENCE [LARGE SCALE GENOMIC DNA]</scope>
    <source>
        <strain evidence="3 4">AUSMDU00024985</strain>
    </source>
</reference>
<evidence type="ECO:0000256" key="1">
    <source>
        <dbReference type="ARBA" id="ARBA00022801"/>
    </source>
</evidence>
<feature type="domain" description="BD-FAE-like" evidence="2">
    <location>
        <begin position="63"/>
        <end position="255"/>
    </location>
</feature>
<protein>
    <submittedName>
        <fullName evidence="3">Alpha/beta fold hydrolase</fullName>
    </submittedName>
</protein>
<keyword evidence="1 3" id="KW-0378">Hydrolase</keyword>
<dbReference type="SUPFAM" id="SSF53474">
    <property type="entry name" value="alpha/beta-Hydrolases"/>
    <property type="match status" value="1"/>
</dbReference>
<dbReference type="InterPro" id="IPR049492">
    <property type="entry name" value="BD-FAE-like_dom"/>
</dbReference>
<accession>A0A6G9XTL2</accession>
<dbReference type="GO" id="GO:0016787">
    <property type="term" value="F:hydrolase activity"/>
    <property type="evidence" value="ECO:0007669"/>
    <property type="project" value="UniProtKB-KW"/>
</dbReference>
<name>A0A6G9XTL2_NOCBR</name>
<evidence type="ECO:0000313" key="4">
    <source>
        <dbReference type="Proteomes" id="UP000501705"/>
    </source>
</evidence>
<sequence>MVPGPRRLRRIVVAVLAALLTLAVGYGPREPIAPAMVSSGMLPASPDKPLRIPYGTDPDCFGDLYLPKTGQGPYPVVVLIHGGGWAQNRTLTQFNAQSAALAENGVAVWNIEYRRVNGTGGWPVTLTDVADAVLALSTSVQRRSGNALDLQRVQVAGHSAGGHLAAWVAGRFQRSTEPKALRIRSATLMSAVLDPEYAVTRGRDGYVRKLLGGSPSEVPERYRYASPIAHLPTAMRITAIHGDADNVVSPEQSRRYITAARRARNSADLRLLPGTGHGEFADPTSTAWATTQQVILEHADTVR</sequence>
<gene>
    <name evidence="3" type="ORF">F5X71_19560</name>
</gene>
<dbReference type="EMBL" id="CP046171">
    <property type="protein sequence ID" value="QIS04236.1"/>
    <property type="molecule type" value="Genomic_DNA"/>
</dbReference>
<dbReference type="Proteomes" id="UP000501705">
    <property type="component" value="Chromosome"/>
</dbReference>
<dbReference type="Gene3D" id="3.40.50.1820">
    <property type="entry name" value="alpha/beta hydrolase"/>
    <property type="match status" value="1"/>
</dbReference>
<dbReference type="InterPro" id="IPR050300">
    <property type="entry name" value="GDXG_lipolytic_enzyme"/>
</dbReference>
<organism evidence="3 4">
    <name type="scientific">Nocardia brasiliensis</name>
    <dbReference type="NCBI Taxonomy" id="37326"/>
    <lineage>
        <taxon>Bacteria</taxon>
        <taxon>Bacillati</taxon>
        <taxon>Actinomycetota</taxon>
        <taxon>Actinomycetes</taxon>
        <taxon>Mycobacteriales</taxon>
        <taxon>Nocardiaceae</taxon>
        <taxon>Nocardia</taxon>
    </lineage>
</organism>
<dbReference type="PANTHER" id="PTHR48081:SF6">
    <property type="entry name" value="PEPTIDASE S9 PROLYL OLIGOPEPTIDASE CATALYTIC DOMAIN-CONTAINING PROTEIN"/>
    <property type="match status" value="1"/>
</dbReference>
<evidence type="ECO:0000313" key="3">
    <source>
        <dbReference type="EMBL" id="QIS04236.1"/>
    </source>
</evidence>
<dbReference type="InterPro" id="IPR029058">
    <property type="entry name" value="AB_hydrolase_fold"/>
</dbReference>